<accession>A0A1H3M1L1</accession>
<dbReference type="PANTHER" id="PTHR10668:SF103">
    <property type="entry name" value="PYRIDINE NUCLEOTIDE-DISULFIDE OXIDOREDUCTASE DOMAIN-CONTAINING PROTEIN 2"/>
    <property type="match status" value="1"/>
</dbReference>
<dbReference type="Proteomes" id="UP000198891">
    <property type="component" value="Unassembled WGS sequence"/>
</dbReference>
<keyword evidence="2" id="KW-1185">Reference proteome</keyword>
<dbReference type="GO" id="GO:0005829">
    <property type="term" value="C:cytosol"/>
    <property type="evidence" value="ECO:0007669"/>
    <property type="project" value="TreeGrafter"/>
</dbReference>
<dbReference type="PANTHER" id="PTHR10668">
    <property type="entry name" value="PHYTOENE DEHYDROGENASE"/>
    <property type="match status" value="1"/>
</dbReference>
<dbReference type="Pfam" id="PF13450">
    <property type="entry name" value="NAD_binding_8"/>
    <property type="match status" value="1"/>
</dbReference>
<gene>
    <name evidence="1" type="ORF">SAMN05216554_1209</name>
</gene>
<evidence type="ECO:0000313" key="2">
    <source>
        <dbReference type="Proteomes" id="UP000198891"/>
    </source>
</evidence>
<dbReference type="STRING" id="381665.SAMN05216554_1209"/>
<dbReference type="AlphaFoldDB" id="A0A1H3M1L1"/>
<evidence type="ECO:0000313" key="1">
    <source>
        <dbReference type="EMBL" id="SDY69925.1"/>
    </source>
</evidence>
<dbReference type="PRINTS" id="PR00411">
    <property type="entry name" value="PNDRDTASEI"/>
</dbReference>
<dbReference type="Gene3D" id="3.50.50.60">
    <property type="entry name" value="FAD/NAD(P)-binding domain"/>
    <property type="match status" value="1"/>
</dbReference>
<dbReference type="SUPFAM" id="SSF51905">
    <property type="entry name" value="FAD/NAD(P)-binding domain"/>
    <property type="match status" value="1"/>
</dbReference>
<name>A0A1H3M1L1_9MICO</name>
<protein>
    <submittedName>
        <fullName evidence="1">Phytoene dehydrogenase-related protein</fullName>
    </submittedName>
</protein>
<proteinExistence type="predicted"/>
<organism evidence="1 2">
    <name type="scientific">Herbiconiux ginsengi</name>
    <dbReference type="NCBI Taxonomy" id="381665"/>
    <lineage>
        <taxon>Bacteria</taxon>
        <taxon>Bacillati</taxon>
        <taxon>Actinomycetota</taxon>
        <taxon>Actinomycetes</taxon>
        <taxon>Micrococcales</taxon>
        <taxon>Microbacteriaceae</taxon>
        <taxon>Herbiconiux</taxon>
    </lineage>
</organism>
<sequence>MDEFDVVVVGGGHNGLVAACYLALSGRRVCVLERLDELGGAAVSSYAFDGMDARLSRYSYLVSLFPRSVIDELGLDIRLRRRRYSSYTPVPGSDQGLLIDTDDEEATRASFDAIGAGADADAYEGLAVDLGRLAGALWPTMTEPLLTRSEARRLLGDDALWEALIERPIGELIEQRFRSDVVRGVVATDALIGTFASVHDPGLAQNICFVYHVIGGGTGDWDVPVGGMGAVTGELVRAAREAGVEFRTGAEVVSLTPEGSVDYRMRGAGPREDEGPRRVTGSRVLANVAPAVLESLLAAGGNDPDTNAASATSAPEGAQVKVNLLLSRLPRLRDPDVAAEAAFGGTFHINELFSQLEGGVRSAENGELPSPLPAEIYCHSLTDPSILSPELQERGAQTLTVFGLHTPHRLGATADTLQRAVLDSLNSVLAEPIEPLLLTDAHGRPCIETKTTADLERTLGMPGGNIFHGPLSWPFVDDDAPLTTAAERWGVATRHPRILLCGSGSRRGGAVSGLGGHSAAMAVLEDDLDR</sequence>
<dbReference type="EMBL" id="FNPZ01000001">
    <property type="protein sequence ID" value="SDY69925.1"/>
    <property type="molecule type" value="Genomic_DNA"/>
</dbReference>
<reference evidence="1 2" key="1">
    <citation type="submission" date="2016-10" db="EMBL/GenBank/DDBJ databases">
        <authorList>
            <person name="de Groot N.N."/>
        </authorList>
    </citation>
    <scope>NUCLEOTIDE SEQUENCE [LARGE SCALE GENOMIC DNA]</scope>
    <source>
        <strain evidence="1 2">CGMCC 4.3491</strain>
    </source>
</reference>
<dbReference type="InterPro" id="IPR036188">
    <property type="entry name" value="FAD/NAD-bd_sf"/>
</dbReference>